<evidence type="ECO:0008006" key="4">
    <source>
        <dbReference type="Google" id="ProtNLM"/>
    </source>
</evidence>
<dbReference type="Proteomes" id="UP000003937">
    <property type="component" value="Chromosome"/>
</dbReference>
<dbReference type="OrthoDB" id="5771733at2"/>
<keyword evidence="3" id="KW-1185">Reference proteome</keyword>
<keyword evidence="1" id="KW-0175">Coiled coil</keyword>
<protein>
    <recommendedName>
        <fullName evidence="4">SlyX protein</fullName>
    </recommendedName>
</protein>
<proteinExistence type="predicted"/>
<gene>
    <name evidence="2" type="ORF">A35E_00412</name>
</gene>
<name>J3VUA5_9ENTR</name>
<dbReference type="PANTHER" id="PTHR36508:SF1">
    <property type="entry name" value="PROTEIN SLYX"/>
    <property type="match status" value="1"/>
</dbReference>
<dbReference type="EMBL" id="CP003547">
    <property type="protein sequence ID" value="AFP85706.1"/>
    <property type="molecule type" value="Genomic_DNA"/>
</dbReference>
<dbReference type="KEGG" id="sehc:A35E_00412"/>
<dbReference type="AlphaFoldDB" id="J3VUA5"/>
<accession>J3VUA5</accession>
<dbReference type="Pfam" id="PF04102">
    <property type="entry name" value="SlyX"/>
    <property type="match status" value="1"/>
</dbReference>
<dbReference type="PANTHER" id="PTHR36508">
    <property type="entry name" value="PROTEIN SLYX"/>
    <property type="match status" value="1"/>
</dbReference>
<dbReference type="InterPro" id="IPR007236">
    <property type="entry name" value="SlyX"/>
</dbReference>
<dbReference type="STRING" id="134287.A35E_00412"/>
<reference evidence="2 3" key="1">
    <citation type="journal article" date="2012" name="Mol. Biol. Evol.">
        <title>Genome reduction and co-evolution between the primary and secondary bacterial symbionts of psyllids.</title>
        <authorList>
            <person name="Sloan D.B."/>
            <person name="Moran N.A."/>
        </authorList>
    </citation>
    <scope>NUCLEOTIDE SEQUENCE [LARGE SCALE GENOMIC DNA]</scope>
    <source>
        <strain evidence="2">Hcub_S</strain>
    </source>
</reference>
<evidence type="ECO:0000256" key="1">
    <source>
        <dbReference type="SAM" id="Coils"/>
    </source>
</evidence>
<dbReference type="HOGENOM" id="CLU_180796_4_2_6"/>
<evidence type="ECO:0000313" key="3">
    <source>
        <dbReference type="Proteomes" id="UP000003937"/>
    </source>
</evidence>
<dbReference type="RefSeq" id="WP_014889003.1">
    <property type="nucleotide sequence ID" value="NC_018420.1"/>
</dbReference>
<evidence type="ECO:0000313" key="2">
    <source>
        <dbReference type="EMBL" id="AFP85706.1"/>
    </source>
</evidence>
<feature type="coiled-coil region" evidence="1">
    <location>
        <begin position="3"/>
        <end position="44"/>
    </location>
</feature>
<sequence length="72" mass="8601">MKLSQLKNRIDFLEGQISFQEITIEALNQSILTYQHDIRQLQKQCRFLFDNLCKQNPSLLDCQFEEISPPHY</sequence>
<organism evidence="2 3">
    <name type="scientific">secondary endosymbiont of Heteropsylla cubana</name>
    <dbReference type="NCBI Taxonomy" id="134287"/>
    <lineage>
        <taxon>Bacteria</taxon>
        <taxon>Pseudomonadati</taxon>
        <taxon>Pseudomonadota</taxon>
        <taxon>Gammaproteobacteria</taxon>
        <taxon>Enterobacterales</taxon>
        <taxon>Enterobacteriaceae</taxon>
        <taxon>aphid secondary symbionts</taxon>
    </lineage>
</organism>